<dbReference type="OrthoDB" id="9992102at2"/>
<evidence type="ECO:0000256" key="1">
    <source>
        <dbReference type="SAM" id="Phobius"/>
    </source>
</evidence>
<dbReference type="PATRIC" id="fig|1121328.3.peg.1163"/>
<dbReference type="EMBL" id="FRBG01000009">
    <property type="protein sequence ID" value="SHL00848.1"/>
    <property type="molecule type" value="Genomic_DNA"/>
</dbReference>
<dbReference type="InterPro" id="IPR012902">
    <property type="entry name" value="N_methyl_site"/>
</dbReference>
<organism evidence="2 4">
    <name type="scientific">Alkalithermobacter thermoalcaliphilus JW-YL-7 = DSM 7308</name>
    <dbReference type="NCBI Taxonomy" id="1121328"/>
    <lineage>
        <taxon>Bacteria</taxon>
        <taxon>Bacillati</taxon>
        <taxon>Bacillota</taxon>
        <taxon>Clostridia</taxon>
        <taxon>Peptostreptococcales</taxon>
        <taxon>Tepidibacteraceae</taxon>
        <taxon>Alkalithermobacter</taxon>
    </lineage>
</organism>
<comment type="caution">
    <text evidence="2">The sequence shown here is derived from an EMBL/GenBank/DDBJ whole genome shotgun (WGS) entry which is preliminary data.</text>
</comment>
<sequence length="237" mass="27551">MKKCILDNNGITLIEVIVSISVISISFLSLMSLYTSSFVYSIKSKDSFKANIIANNYIENMKHCELETLLNKYSKASFIEDNYEINTNVIFYEDFIDEYIDNISSDLQINIDECIFINNVEYNLENIKIIINKDLTYEIKPLNINASLDNKNIYILQKKDSNITINIKNYNEDLVNVYLVLDNKVKNEIVVNGYNYSLTKNFKSIDNNRLYNMCQLNVSVSKDANEILTLKAYRKIR</sequence>
<dbReference type="STRING" id="1121328.JWYL7_1154"/>
<dbReference type="RefSeq" id="WP_066070332.1">
    <property type="nucleotide sequence ID" value="NZ_FRBG01000009.1"/>
</dbReference>
<keyword evidence="1" id="KW-1133">Transmembrane helix</keyword>
<dbReference type="EMBL" id="LSFY01000001">
    <property type="protein sequence ID" value="KXZ40079.1"/>
    <property type="molecule type" value="Genomic_DNA"/>
</dbReference>
<dbReference type="Proteomes" id="UP000092605">
    <property type="component" value="Unassembled WGS sequence"/>
</dbReference>
<proteinExistence type="predicted"/>
<reference evidence="3 5" key="2">
    <citation type="submission" date="2016-11" db="EMBL/GenBank/DDBJ databases">
        <authorList>
            <person name="Varghese N."/>
            <person name="Submissions S."/>
        </authorList>
    </citation>
    <scope>NUCLEOTIDE SEQUENCE [LARGE SCALE GENOMIC DNA]</scope>
    <source>
        <strain evidence="3 5">DSM 7308</strain>
    </source>
</reference>
<dbReference type="AlphaFoldDB" id="A0A150FR59"/>
<evidence type="ECO:0000313" key="3">
    <source>
        <dbReference type="EMBL" id="SHL00848.1"/>
    </source>
</evidence>
<name>A0A150FR59_CLOPD</name>
<dbReference type="Pfam" id="PF07963">
    <property type="entry name" value="N_methyl"/>
    <property type="match status" value="1"/>
</dbReference>
<gene>
    <name evidence="2" type="ORF">JWYL7_1154</name>
    <name evidence="3" type="ORF">SAMN05661008_01284</name>
</gene>
<dbReference type="Proteomes" id="UP000323392">
    <property type="component" value="Unassembled WGS sequence"/>
</dbReference>
<protein>
    <recommendedName>
        <fullName evidence="6">Prepilin-type N-terminal cleavage/methylation domain-containing protein</fullName>
    </recommendedName>
</protein>
<evidence type="ECO:0000313" key="2">
    <source>
        <dbReference type="EMBL" id="KXZ40079.1"/>
    </source>
</evidence>
<feature type="transmembrane region" description="Helical" evidence="1">
    <location>
        <begin position="12"/>
        <end position="34"/>
    </location>
</feature>
<evidence type="ECO:0000313" key="5">
    <source>
        <dbReference type="Proteomes" id="UP000323392"/>
    </source>
</evidence>
<evidence type="ECO:0000313" key="4">
    <source>
        <dbReference type="Proteomes" id="UP000092605"/>
    </source>
</evidence>
<reference evidence="2 4" key="1">
    <citation type="submission" date="2016-02" db="EMBL/GenBank/DDBJ databases">
        <title>Draft genome sequence for Clostridium paradoxum JW-YL-7.</title>
        <authorList>
            <person name="Utturkar S.M."/>
            <person name="Lancaster A."/>
            <person name="Poole F.L."/>
            <person name="Adams M.W."/>
            <person name="Brown S.D."/>
        </authorList>
    </citation>
    <scope>NUCLEOTIDE SEQUENCE [LARGE SCALE GENOMIC DNA]</scope>
    <source>
        <strain evidence="2 4">JW-YL-7</strain>
    </source>
</reference>
<keyword evidence="1" id="KW-0812">Transmembrane</keyword>
<evidence type="ECO:0008006" key="6">
    <source>
        <dbReference type="Google" id="ProtNLM"/>
    </source>
</evidence>
<keyword evidence="5" id="KW-1185">Reference proteome</keyword>
<accession>A0A150FR59</accession>
<keyword evidence="1" id="KW-0472">Membrane</keyword>